<protein>
    <recommendedName>
        <fullName evidence="1">non-specific serine/threonine protein kinase</fullName>
        <ecNumber evidence="1">2.7.11.1</ecNumber>
    </recommendedName>
</protein>
<keyword evidence="4" id="KW-0547">Nucleotide-binding</keyword>
<feature type="domain" description="Protein kinase" evidence="8">
    <location>
        <begin position="15"/>
        <end position="250"/>
    </location>
</feature>
<dbReference type="Gene3D" id="1.10.510.10">
    <property type="entry name" value="Transferase(Phosphotransferase) domain 1"/>
    <property type="match status" value="1"/>
</dbReference>
<dbReference type="AlphaFoldDB" id="A0A511YTX9"/>
<dbReference type="OrthoDB" id="3778994at2"/>
<dbReference type="GO" id="GO:0004674">
    <property type="term" value="F:protein serine/threonine kinase activity"/>
    <property type="evidence" value="ECO:0007669"/>
    <property type="project" value="UniProtKB-KW"/>
</dbReference>
<evidence type="ECO:0000313" key="10">
    <source>
        <dbReference type="Proteomes" id="UP000321484"/>
    </source>
</evidence>
<dbReference type="InterPro" id="IPR011009">
    <property type="entry name" value="Kinase-like_dom_sf"/>
</dbReference>
<dbReference type="PROSITE" id="PS50011">
    <property type="entry name" value="PROTEIN_KINASE_DOM"/>
    <property type="match status" value="1"/>
</dbReference>
<dbReference type="GO" id="GO:0005524">
    <property type="term" value="F:ATP binding"/>
    <property type="evidence" value="ECO:0007669"/>
    <property type="project" value="UniProtKB-KW"/>
</dbReference>
<dbReference type="SMART" id="SM00220">
    <property type="entry name" value="S_TKc"/>
    <property type="match status" value="1"/>
</dbReference>
<keyword evidence="6" id="KW-0067">ATP-binding</keyword>
<evidence type="ECO:0000256" key="5">
    <source>
        <dbReference type="ARBA" id="ARBA00022777"/>
    </source>
</evidence>
<evidence type="ECO:0000313" key="9">
    <source>
        <dbReference type="EMBL" id="GEN78649.1"/>
    </source>
</evidence>
<reference evidence="9 10" key="1">
    <citation type="submission" date="2019-07" db="EMBL/GenBank/DDBJ databases">
        <title>Whole genome shotgun sequence of Actinotalea fermentans NBRC 105374.</title>
        <authorList>
            <person name="Hosoyama A."/>
            <person name="Uohara A."/>
            <person name="Ohji S."/>
            <person name="Ichikawa N."/>
        </authorList>
    </citation>
    <scope>NUCLEOTIDE SEQUENCE [LARGE SCALE GENOMIC DNA]</scope>
    <source>
        <strain evidence="9 10">NBRC 105374</strain>
    </source>
</reference>
<evidence type="ECO:0000259" key="8">
    <source>
        <dbReference type="PROSITE" id="PS50011"/>
    </source>
</evidence>
<keyword evidence="10" id="KW-1185">Reference proteome</keyword>
<dbReference type="EC" id="2.7.11.1" evidence="1"/>
<feature type="compositionally biased region" description="Low complexity" evidence="7">
    <location>
        <begin position="442"/>
        <end position="456"/>
    </location>
</feature>
<dbReference type="PANTHER" id="PTHR43289:SF6">
    <property type="entry name" value="SERINE_THREONINE-PROTEIN KINASE NEKL-3"/>
    <property type="match status" value="1"/>
</dbReference>
<keyword evidence="5" id="KW-0418">Kinase</keyword>
<evidence type="ECO:0000256" key="2">
    <source>
        <dbReference type="ARBA" id="ARBA00022527"/>
    </source>
</evidence>
<evidence type="ECO:0000256" key="3">
    <source>
        <dbReference type="ARBA" id="ARBA00022679"/>
    </source>
</evidence>
<evidence type="ECO:0000256" key="4">
    <source>
        <dbReference type="ARBA" id="ARBA00022741"/>
    </source>
</evidence>
<dbReference type="InterPro" id="IPR000719">
    <property type="entry name" value="Prot_kinase_dom"/>
</dbReference>
<evidence type="ECO:0000256" key="6">
    <source>
        <dbReference type="ARBA" id="ARBA00022840"/>
    </source>
</evidence>
<dbReference type="SUPFAM" id="SSF56112">
    <property type="entry name" value="Protein kinase-like (PK-like)"/>
    <property type="match status" value="1"/>
</dbReference>
<comment type="caution">
    <text evidence="9">The sequence shown here is derived from an EMBL/GenBank/DDBJ whole genome shotgun (WGS) entry which is preliminary data.</text>
</comment>
<sequence length="508" mass="50594">MTSRTLVRALARAGLEPAGPLGPGSDGPRLAARDADGRGWAVTVVGPHEMARDALRARVAALSGLRHPHVARVGPLLELRDGSAVTLQAEVLGPDLATVVLARGPWRPGEVVTLVVPLAQALAALHGAGLAHGDVSPGNVVLESDGRPVLVDLVCGARAAELGTPGLAAPERPRGAEPPGDVHALGRLGLALLGEHAPAGAPAGPPGSAAQEGAAQDGAAVALRAVLASATHPDPAARPDAAALADAAYAACAPEPVRLPDAAVLARTTLRRLAAPEDVTVVRPDLAPVSRRGRHRRSTPQRAPVAVALVAVVLGAVLVAGRWAPARGPEPVADVAAAAVPTAAPAAAASPVGAAVRLTSRRAEALGTRAAAALASVTVPTSRAAAADRRLAAGLWRRAPEAGGAVVEEVHLVSFEGPLAGRRAAQARVLVRARAWVTTAAQPAPADAVPADGVPADPVPTDPVPTDPAPTDPADPDAAAPASTAVVLVLEGGRAGWRVSDVVPAPAV</sequence>
<feature type="region of interest" description="Disordered" evidence="7">
    <location>
        <begin position="196"/>
        <end position="215"/>
    </location>
</feature>
<gene>
    <name evidence="9" type="ORF">AFE02nite_03830</name>
</gene>
<dbReference type="Proteomes" id="UP000321484">
    <property type="component" value="Unassembled WGS sequence"/>
</dbReference>
<accession>A0A511YTX9</accession>
<dbReference type="EMBL" id="BJYK01000001">
    <property type="protein sequence ID" value="GEN78649.1"/>
    <property type="molecule type" value="Genomic_DNA"/>
</dbReference>
<evidence type="ECO:0000256" key="7">
    <source>
        <dbReference type="SAM" id="MobiDB-lite"/>
    </source>
</evidence>
<dbReference type="PANTHER" id="PTHR43289">
    <property type="entry name" value="MITOGEN-ACTIVATED PROTEIN KINASE KINASE KINASE 20-RELATED"/>
    <property type="match status" value="1"/>
</dbReference>
<dbReference type="RefSeq" id="WP_146818980.1">
    <property type="nucleotide sequence ID" value="NZ_BJYK01000001.1"/>
</dbReference>
<keyword evidence="2" id="KW-0723">Serine/threonine-protein kinase</keyword>
<proteinExistence type="predicted"/>
<evidence type="ECO:0000256" key="1">
    <source>
        <dbReference type="ARBA" id="ARBA00012513"/>
    </source>
</evidence>
<keyword evidence="3" id="KW-0808">Transferase</keyword>
<organism evidence="9 10">
    <name type="scientific">Actinotalea fermentans</name>
    <dbReference type="NCBI Taxonomy" id="43671"/>
    <lineage>
        <taxon>Bacteria</taxon>
        <taxon>Bacillati</taxon>
        <taxon>Actinomycetota</taxon>
        <taxon>Actinomycetes</taxon>
        <taxon>Micrococcales</taxon>
        <taxon>Cellulomonadaceae</taxon>
        <taxon>Actinotalea</taxon>
    </lineage>
</organism>
<feature type="compositionally biased region" description="Pro residues" evidence="7">
    <location>
        <begin position="457"/>
        <end position="473"/>
    </location>
</feature>
<feature type="region of interest" description="Disordered" evidence="7">
    <location>
        <begin position="442"/>
        <end position="482"/>
    </location>
</feature>
<name>A0A511YTX9_9CELL</name>